<feature type="transmembrane region" description="Helical" evidence="5">
    <location>
        <begin position="45"/>
        <end position="64"/>
    </location>
</feature>
<feature type="transmembrane region" description="Helical" evidence="5">
    <location>
        <begin position="14"/>
        <end position="33"/>
    </location>
</feature>
<feature type="transmembrane region" description="Helical" evidence="5">
    <location>
        <begin position="70"/>
        <end position="88"/>
    </location>
</feature>
<dbReference type="Proteomes" id="UP000199476">
    <property type="component" value="Unassembled WGS sequence"/>
</dbReference>
<dbReference type="STRING" id="321763.SAMN04488692_107101"/>
<evidence type="ECO:0000313" key="6">
    <source>
        <dbReference type="EMBL" id="SDL69006.1"/>
    </source>
</evidence>
<dbReference type="OrthoDB" id="2657448at2"/>
<dbReference type="GO" id="GO:0016020">
    <property type="term" value="C:membrane"/>
    <property type="evidence" value="ECO:0007669"/>
    <property type="project" value="UniProtKB-SubCell"/>
</dbReference>
<keyword evidence="7" id="KW-1185">Reference proteome</keyword>
<evidence type="ECO:0000313" key="7">
    <source>
        <dbReference type="Proteomes" id="UP000199476"/>
    </source>
</evidence>
<proteinExistence type="predicted"/>
<dbReference type="InterPro" id="IPR019109">
    <property type="entry name" value="MamF_MmsF"/>
</dbReference>
<comment type="subcellular location">
    <subcellularLocation>
        <location evidence="1">Membrane</location>
        <topology evidence="1">Multi-pass membrane protein</topology>
    </subcellularLocation>
</comment>
<dbReference type="PANTHER" id="PTHR36460:SF1">
    <property type="entry name" value="UPF0132 DOMAIN PROTEIN (AFU_ORTHOLOGUE AFUA_3G10255)"/>
    <property type="match status" value="1"/>
</dbReference>
<reference evidence="6 7" key="1">
    <citation type="submission" date="2016-10" db="EMBL/GenBank/DDBJ databases">
        <authorList>
            <person name="de Groot N.N."/>
        </authorList>
    </citation>
    <scope>NUCLEOTIDE SEQUENCE [LARGE SCALE GENOMIC DNA]</scope>
    <source>
        <strain evidence="6 7">SLAS-1</strain>
    </source>
</reference>
<name>A0A1G9M463_9FIRM</name>
<dbReference type="EMBL" id="FNGO01000007">
    <property type="protein sequence ID" value="SDL69006.1"/>
    <property type="molecule type" value="Genomic_DNA"/>
</dbReference>
<evidence type="ECO:0000256" key="3">
    <source>
        <dbReference type="ARBA" id="ARBA00022989"/>
    </source>
</evidence>
<keyword evidence="3 5" id="KW-1133">Transmembrane helix</keyword>
<protein>
    <submittedName>
        <fullName evidence="6">Uncharacterized membrane protein</fullName>
    </submittedName>
</protein>
<organism evidence="6 7">
    <name type="scientific">Halarsenatibacter silvermanii</name>
    <dbReference type="NCBI Taxonomy" id="321763"/>
    <lineage>
        <taxon>Bacteria</taxon>
        <taxon>Bacillati</taxon>
        <taxon>Bacillota</taxon>
        <taxon>Clostridia</taxon>
        <taxon>Halanaerobiales</taxon>
        <taxon>Halarsenatibacteraceae</taxon>
        <taxon>Halarsenatibacter</taxon>
    </lineage>
</organism>
<evidence type="ECO:0000256" key="5">
    <source>
        <dbReference type="SAM" id="Phobius"/>
    </source>
</evidence>
<sequence length="117" mass="13305">MADSETALGIDENFEAVLCYVLGWLTGILFLVVEKKNEYVRFHAMQSLVVFLSLFILSVVIGWIPIIGWLISILIFITGLVLWILLMVKAYQGETYRLPYAGEFAAKQLMEKDEPES</sequence>
<dbReference type="RefSeq" id="WP_089759443.1">
    <property type="nucleotide sequence ID" value="NZ_FNGO01000007.1"/>
</dbReference>
<keyword evidence="2 5" id="KW-0812">Transmembrane</keyword>
<evidence type="ECO:0000256" key="4">
    <source>
        <dbReference type="ARBA" id="ARBA00023136"/>
    </source>
</evidence>
<evidence type="ECO:0000256" key="2">
    <source>
        <dbReference type="ARBA" id="ARBA00022692"/>
    </source>
</evidence>
<dbReference type="AlphaFoldDB" id="A0A1G9M463"/>
<keyword evidence="4 5" id="KW-0472">Membrane</keyword>
<evidence type="ECO:0000256" key="1">
    <source>
        <dbReference type="ARBA" id="ARBA00004141"/>
    </source>
</evidence>
<dbReference type="PANTHER" id="PTHR36460">
    <property type="entry name" value="UPF0132 DOMAIN PROTEIN (AFU_ORTHOLOGUE AFUA_3G10255)"/>
    <property type="match status" value="1"/>
</dbReference>
<gene>
    <name evidence="6" type="ORF">SAMN04488692_107101</name>
</gene>
<accession>A0A1G9M463</accession>
<dbReference type="Pfam" id="PF09685">
    <property type="entry name" value="MamF_MmsF"/>
    <property type="match status" value="1"/>
</dbReference>